<proteinExistence type="predicted"/>
<accession>A0A075HNY2</accession>
<name>A0A075HNY2_9ARCH</name>
<dbReference type="AlphaFoldDB" id="A0A075HNY2"/>
<dbReference type="EMBL" id="KF901034">
    <property type="protein sequence ID" value="AIF15673.1"/>
    <property type="molecule type" value="Genomic_DNA"/>
</dbReference>
<dbReference type="InterPro" id="IPR009409">
    <property type="entry name" value="DUF1059"/>
</dbReference>
<evidence type="ECO:0000313" key="1">
    <source>
        <dbReference type="EMBL" id="AIF15673.1"/>
    </source>
</evidence>
<reference evidence="1" key="1">
    <citation type="journal article" date="2014" name="Genome Biol. Evol.">
        <title>Pangenome evidence for extensive interdomain horizontal transfer affecting lineage core and shell genes in uncultured planktonic thaumarchaeota and euryarchaeota.</title>
        <authorList>
            <person name="Deschamps P."/>
            <person name="Zivanovic Y."/>
            <person name="Moreira D."/>
            <person name="Rodriguez-Valera F."/>
            <person name="Lopez-Garcia P."/>
        </authorList>
    </citation>
    <scope>NUCLEOTIDE SEQUENCE</scope>
</reference>
<sequence>MVKAVCRDYGFDCDFTCEGDLDTVTDDFGKHCTEEHGIEYQKETITKFMLNK</sequence>
<dbReference type="Pfam" id="PF06348">
    <property type="entry name" value="DUF1059"/>
    <property type="match status" value="1"/>
</dbReference>
<evidence type="ECO:0008006" key="2">
    <source>
        <dbReference type="Google" id="ProtNLM"/>
    </source>
</evidence>
<organism evidence="1">
    <name type="scientific">uncultured marine thaumarchaeote KM3_71_C08</name>
    <dbReference type="NCBI Taxonomy" id="1456257"/>
    <lineage>
        <taxon>Archaea</taxon>
        <taxon>Nitrososphaerota</taxon>
        <taxon>environmental samples</taxon>
    </lineage>
</organism>
<protein>
    <recommendedName>
        <fullName evidence="2">DUF1059 domain-containing protein</fullName>
    </recommendedName>
</protein>